<sequence>MPIGQYLLWSGVVLWLITRFGSWLRPVVPEPFRAAVAAQLWWDSLRFSSDGFVVRNLPLHAPRAGIVLHSRADFTKLLRPAMASVSKKESQSEMIIRIFQVGDHEAIAEIFTRAIHEIASEDYTLEQCLAWSDRQPNPKHWEQRCQKKKPFVAVIGGRIAGFLELDPDGHIDCAYSHPEFARQGVMTALVHHARRVAEEAGTRRMWVEASICARPLFEKCGFVVQRENLVDLGGVELINYWMELRLIGETQSSPSCES</sequence>
<protein>
    <submittedName>
        <fullName evidence="2">GNAT family N-acetyltransferase</fullName>
    </submittedName>
</protein>
<accession>A0A934S270</accession>
<dbReference type="SUPFAM" id="SSF55729">
    <property type="entry name" value="Acyl-CoA N-acyltransferases (Nat)"/>
    <property type="match status" value="1"/>
</dbReference>
<keyword evidence="3" id="KW-1185">Reference proteome</keyword>
<evidence type="ECO:0000313" key="2">
    <source>
        <dbReference type="EMBL" id="MBK1881830.1"/>
    </source>
</evidence>
<gene>
    <name evidence="2" type="ORF">JIN85_05355</name>
</gene>
<organism evidence="2 3">
    <name type="scientific">Luteolibacter pohnpeiensis</name>
    <dbReference type="NCBI Taxonomy" id="454153"/>
    <lineage>
        <taxon>Bacteria</taxon>
        <taxon>Pseudomonadati</taxon>
        <taxon>Verrucomicrobiota</taxon>
        <taxon>Verrucomicrobiia</taxon>
        <taxon>Verrucomicrobiales</taxon>
        <taxon>Verrucomicrobiaceae</taxon>
        <taxon>Luteolibacter</taxon>
    </lineage>
</organism>
<dbReference type="PANTHER" id="PTHR43451">
    <property type="entry name" value="ACETYLTRANSFERASE (GNAT) FAMILY PROTEIN"/>
    <property type="match status" value="1"/>
</dbReference>
<reference evidence="2" key="1">
    <citation type="submission" date="2021-01" db="EMBL/GenBank/DDBJ databases">
        <title>Modified the classification status of verrucomicrobia.</title>
        <authorList>
            <person name="Feng X."/>
        </authorList>
    </citation>
    <scope>NUCLEOTIDE SEQUENCE</scope>
    <source>
        <strain evidence="2">KCTC 22041</strain>
    </source>
</reference>
<evidence type="ECO:0000313" key="3">
    <source>
        <dbReference type="Proteomes" id="UP000603141"/>
    </source>
</evidence>
<proteinExistence type="predicted"/>
<dbReference type="Pfam" id="PF13673">
    <property type="entry name" value="Acetyltransf_10"/>
    <property type="match status" value="1"/>
</dbReference>
<dbReference type="InterPro" id="IPR052564">
    <property type="entry name" value="N-acetyltrans/Recomb-assoc"/>
</dbReference>
<dbReference type="AlphaFoldDB" id="A0A934S270"/>
<comment type="caution">
    <text evidence="2">The sequence shown here is derived from an EMBL/GenBank/DDBJ whole genome shotgun (WGS) entry which is preliminary data.</text>
</comment>
<dbReference type="Gene3D" id="3.40.630.30">
    <property type="match status" value="1"/>
</dbReference>
<dbReference type="PROSITE" id="PS51186">
    <property type="entry name" value="GNAT"/>
    <property type="match status" value="1"/>
</dbReference>
<dbReference type="EMBL" id="JAENIJ010000006">
    <property type="protein sequence ID" value="MBK1881830.1"/>
    <property type="molecule type" value="Genomic_DNA"/>
</dbReference>
<dbReference type="Proteomes" id="UP000603141">
    <property type="component" value="Unassembled WGS sequence"/>
</dbReference>
<dbReference type="CDD" id="cd04301">
    <property type="entry name" value="NAT_SF"/>
    <property type="match status" value="1"/>
</dbReference>
<dbReference type="RefSeq" id="WP_200268373.1">
    <property type="nucleotide sequence ID" value="NZ_JAENIJ010000006.1"/>
</dbReference>
<evidence type="ECO:0000259" key="1">
    <source>
        <dbReference type="PROSITE" id="PS51186"/>
    </source>
</evidence>
<feature type="domain" description="N-acetyltransferase" evidence="1">
    <location>
        <begin position="94"/>
        <end position="247"/>
    </location>
</feature>
<dbReference type="InterPro" id="IPR000182">
    <property type="entry name" value="GNAT_dom"/>
</dbReference>
<dbReference type="GO" id="GO:0016747">
    <property type="term" value="F:acyltransferase activity, transferring groups other than amino-acyl groups"/>
    <property type="evidence" value="ECO:0007669"/>
    <property type="project" value="InterPro"/>
</dbReference>
<dbReference type="InterPro" id="IPR016181">
    <property type="entry name" value="Acyl_CoA_acyltransferase"/>
</dbReference>
<dbReference type="PANTHER" id="PTHR43451:SF1">
    <property type="entry name" value="ACETYLTRANSFERASE"/>
    <property type="match status" value="1"/>
</dbReference>
<name>A0A934S270_9BACT</name>